<reference evidence="2" key="1">
    <citation type="journal article" date="2015" name="Nature">
        <title>Complex archaea that bridge the gap between prokaryotes and eukaryotes.</title>
        <authorList>
            <person name="Spang A."/>
            <person name="Saw J.H."/>
            <person name="Jorgensen S.L."/>
            <person name="Zaremba-Niedzwiedzka K."/>
            <person name="Martijn J."/>
            <person name="Lind A.E."/>
            <person name="van Eijk R."/>
            <person name="Schleper C."/>
            <person name="Guy L."/>
            <person name="Ettema T.J."/>
        </authorList>
    </citation>
    <scope>NUCLEOTIDE SEQUENCE</scope>
</reference>
<accession>A0A0F8XD09</accession>
<gene>
    <name evidence="2" type="ORF">LCGC14_3040370</name>
</gene>
<dbReference type="AlphaFoldDB" id="A0A0F8XD09"/>
<comment type="caution">
    <text evidence="2">The sequence shown here is derived from an EMBL/GenBank/DDBJ whole genome shotgun (WGS) entry which is preliminary data.</text>
</comment>
<dbReference type="EMBL" id="LAZR01063776">
    <property type="protein sequence ID" value="KKK58840.1"/>
    <property type="molecule type" value="Genomic_DNA"/>
</dbReference>
<evidence type="ECO:0000313" key="2">
    <source>
        <dbReference type="EMBL" id="KKK58840.1"/>
    </source>
</evidence>
<organism evidence="2">
    <name type="scientific">marine sediment metagenome</name>
    <dbReference type="NCBI Taxonomy" id="412755"/>
    <lineage>
        <taxon>unclassified sequences</taxon>
        <taxon>metagenomes</taxon>
        <taxon>ecological metagenomes</taxon>
    </lineage>
</organism>
<protein>
    <submittedName>
        <fullName evidence="2">Uncharacterized protein</fullName>
    </submittedName>
</protein>
<evidence type="ECO:0000256" key="1">
    <source>
        <dbReference type="SAM" id="MobiDB-lite"/>
    </source>
</evidence>
<sequence length="81" mass="9935">MIHVHAPPCVKHKLERMPCPTCEKPKWFVCFLYEWYGWSVTCLACGEHWNDGERQERPFMRGWREKSKQSARDHYRRLVKR</sequence>
<feature type="compositionally biased region" description="Basic and acidic residues" evidence="1">
    <location>
        <begin position="60"/>
        <end position="73"/>
    </location>
</feature>
<name>A0A0F8XD09_9ZZZZ</name>
<proteinExistence type="predicted"/>
<feature type="region of interest" description="Disordered" evidence="1">
    <location>
        <begin position="60"/>
        <end position="81"/>
    </location>
</feature>